<evidence type="ECO:0000256" key="6">
    <source>
        <dbReference type="ARBA" id="ARBA00011702"/>
    </source>
</evidence>
<comment type="similarity">
    <text evidence="5">Belongs to the phospholipase A1 family.</text>
</comment>
<dbReference type="SUPFAM" id="SSF56931">
    <property type="entry name" value="Outer membrane phospholipase A (OMPLA)"/>
    <property type="match status" value="1"/>
</dbReference>
<keyword evidence="16" id="KW-0443">Lipid metabolism</keyword>
<dbReference type="EC" id="3.1.1.32" evidence="7"/>
<keyword evidence="14" id="KW-0106">Calcium</keyword>
<dbReference type="InterPro" id="IPR036541">
    <property type="entry name" value="PLipase_A1_sf"/>
</dbReference>
<evidence type="ECO:0000256" key="2">
    <source>
        <dbReference type="ARBA" id="ARBA00001604"/>
    </source>
</evidence>
<dbReference type="Gene3D" id="2.40.230.10">
    <property type="entry name" value="Phospholipase A1"/>
    <property type="match status" value="1"/>
</dbReference>
<comment type="subcellular location">
    <subcellularLocation>
        <location evidence="4">Cell outer membrane</location>
        <topology evidence="4">Multi-pass membrane protein</topology>
    </subcellularLocation>
</comment>
<dbReference type="EC" id="3.1.1.4" evidence="8"/>
<comment type="cofactor">
    <cofactor evidence="3">
        <name>Ca(2+)</name>
        <dbReference type="ChEBI" id="CHEBI:29108"/>
    </cofactor>
</comment>
<keyword evidence="11" id="KW-0479">Metal-binding</keyword>
<evidence type="ECO:0000256" key="9">
    <source>
        <dbReference type="ARBA" id="ARBA00022452"/>
    </source>
</evidence>
<evidence type="ECO:0000256" key="20">
    <source>
        <dbReference type="SAM" id="SignalP"/>
    </source>
</evidence>
<comment type="subunit">
    <text evidence="6">Homodimer; dimerization is reversible, and the dimeric form is the active one.</text>
</comment>
<reference evidence="21 22" key="1">
    <citation type="submission" date="2020-08" db="EMBL/GenBank/DDBJ databases">
        <title>Genome public.</title>
        <authorList>
            <person name="Liu C."/>
            <person name="Sun Q."/>
        </authorList>
    </citation>
    <scope>NUCLEOTIDE SEQUENCE [LARGE SCALE GENOMIC DNA]</scope>
    <source>
        <strain evidence="21 22">New-7</strain>
    </source>
</reference>
<dbReference type="InterPro" id="IPR003187">
    <property type="entry name" value="PLipase_A1"/>
</dbReference>
<evidence type="ECO:0000256" key="15">
    <source>
        <dbReference type="ARBA" id="ARBA00022963"/>
    </source>
</evidence>
<keyword evidence="18" id="KW-0998">Cell outer membrane</keyword>
<keyword evidence="10" id="KW-0812">Transmembrane</keyword>
<evidence type="ECO:0000256" key="11">
    <source>
        <dbReference type="ARBA" id="ARBA00022723"/>
    </source>
</evidence>
<dbReference type="Proteomes" id="UP000636891">
    <property type="component" value="Unassembled WGS sequence"/>
</dbReference>
<keyword evidence="12 20" id="KW-0732">Signal</keyword>
<feature type="signal peptide" evidence="20">
    <location>
        <begin position="1"/>
        <end position="22"/>
    </location>
</feature>
<protein>
    <recommendedName>
        <fullName evidence="19">Phosphatidylcholine 1-acylhydrolase</fullName>
        <ecNumber evidence="7">3.1.1.32</ecNumber>
        <ecNumber evidence="8">3.1.1.4</ecNumber>
    </recommendedName>
</protein>
<evidence type="ECO:0000256" key="17">
    <source>
        <dbReference type="ARBA" id="ARBA00023136"/>
    </source>
</evidence>
<comment type="caution">
    <text evidence="21">The sequence shown here is derived from an EMBL/GenBank/DDBJ whole genome shotgun (WGS) entry which is preliminary data.</text>
</comment>
<dbReference type="EMBL" id="JACOOK010000004">
    <property type="protein sequence ID" value="MBC5617023.1"/>
    <property type="molecule type" value="Genomic_DNA"/>
</dbReference>
<evidence type="ECO:0000256" key="1">
    <source>
        <dbReference type="ARBA" id="ARBA00000111"/>
    </source>
</evidence>
<evidence type="ECO:0000256" key="4">
    <source>
        <dbReference type="ARBA" id="ARBA00004571"/>
    </source>
</evidence>
<evidence type="ECO:0000256" key="12">
    <source>
        <dbReference type="ARBA" id="ARBA00022729"/>
    </source>
</evidence>
<proteinExistence type="inferred from homology"/>
<evidence type="ECO:0000256" key="3">
    <source>
        <dbReference type="ARBA" id="ARBA00001913"/>
    </source>
</evidence>
<evidence type="ECO:0000256" key="10">
    <source>
        <dbReference type="ARBA" id="ARBA00022692"/>
    </source>
</evidence>
<keyword evidence="22" id="KW-1185">Reference proteome</keyword>
<gene>
    <name evidence="21" type="ORF">H8S08_08345</name>
</gene>
<dbReference type="PANTHER" id="PTHR40457">
    <property type="entry name" value="PHOSPHOLIPASE A1"/>
    <property type="match status" value="1"/>
</dbReference>
<keyword evidence="13" id="KW-0378">Hydrolase</keyword>
<feature type="chain" id="PRO_5046146917" description="Phosphatidylcholine 1-acylhydrolase" evidence="20">
    <location>
        <begin position="23"/>
        <end position="281"/>
    </location>
</feature>
<accession>A0ABR7CMX1</accession>
<evidence type="ECO:0000256" key="14">
    <source>
        <dbReference type="ARBA" id="ARBA00022837"/>
    </source>
</evidence>
<dbReference type="PANTHER" id="PTHR40457:SF1">
    <property type="entry name" value="PHOSPHOLIPASE A1"/>
    <property type="match status" value="1"/>
</dbReference>
<keyword evidence="9" id="KW-1134">Transmembrane beta strand</keyword>
<dbReference type="RefSeq" id="WP_055205795.1">
    <property type="nucleotide sequence ID" value="NZ_JACOOK010000004.1"/>
</dbReference>
<evidence type="ECO:0000256" key="7">
    <source>
        <dbReference type="ARBA" id="ARBA00013179"/>
    </source>
</evidence>
<name>A0ABR7CMX1_9BACT</name>
<evidence type="ECO:0000256" key="5">
    <source>
        <dbReference type="ARBA" id="ARBA00010525"/>
    </source>
</evidence>
<evidence type="ECO:0000313" key="21">
    <source>
        <dbReference type="EMBL" id="MBC5617023.1"/>
    </source>
</evidence>
<evidence type="ECO:0000256" key="19">
    <source>
        <dbReference type="ARBA" id="ARBA00032375"/>
    </source>
</evidence>
<keyword evidence="15" id="KW-0442">Lipid degradation</keyword>
<sequence>MTNKLLALLLPAALTIAQIAEAKKPRQIPDWYPDKDSLYRAVESIPPFGIYKDNYIVTGTSFSGGRVTKDNSDAKFQISLRHRLIKSILPLHTYLFLTYTQKSFWEIYKDSKPFYENNYNPTLGFGMPITRGDKVVGVGFLQFEHESNGRDSIWSRSWNRITLQAIYEIDPHFTVQAKFWIPFALSDNPHIVRYAGYGQVAGTYKTRNERFRFSMLVVKRGGWNLNANFQMDAAFRLSKISNQYIYLQYYNGYAESMIDYDRFHSYLRIGFAIKPKHFSIF</sequence>
<dbReference type="Pfam" id="PF02253">
    <property type="entry name" value="PLA1"/>
    <property type="match status" value="1"/>
</dbReference>
<evidence type="ECO:0000313" key="22">
    <source>
        <dbReference type="Proteomes" id="UP000636891"/>
    </source>
</evidence>
<organism evidence="21 22">
    <name type="scientific">Alistipes hominis</name>
    <dbReference type="NCBI Taxonomy" id="2763015"/>
    <lineage>
        <taxon>Bacteria</taxon>
        <taxon>Pseudomonadati</taxon>
        <taxon>Bacteroidota</taxon>
        <taxon>Bacteroidia</taxon>
        <taxon>Bacteroidales</taxon>
        <taxon>Rikenellaceae</taxon>
        <taxon>Alistipes</taxon>
    </lineage>
</organism>
<comment type="catalytic activity">
    <reaction evidence="1">
        <text>a 1,2-diacyl-sn-glycero-3-phosphocholine + H2O = a 2-acyl-sn-glycero-3-phosphocholine + a fatty acid + H(+)</text>
        <dbReference type="Rhea" id="RHEA:18689"/>
        <dbReference type="ChEBI" id="CHEBI:15377"/>
        <dbReference type="ChEBI" id="CHEBI:15378"/>
        <dbReference type="ChEBI" id="CHEBI:28868"/>
        <dbReference type="ChEBI" id="CHEBI:57643"/>
        <dbReference type="ChEBI" id="CHEBI:57875"/>
        <dbReference type="EC" id="3.1.1.32"/>
    </reaction>
</comment>
<evidence type="ECO:0000256" key="16">
    <source>
        <dbReference type="ARBA" id="ARBA00023098"/>
    </source>
</evidence>
<dbReference type="PRINTS" id="PR01486">
    <property type="entry name" value="PHPHLIPASEA1"/>
</dbReference>
<evidence type="ECO:0000256" key="13">
    <source>
        <dbReference type="ARBA" id="ARBA00022801"/>
    </source>
</evidence>
<evidence type="ECO:0000256" key="8">
    <source>
        <dbReference type="ARBA" id="ARBA00013278"/>
    </source>
</evidence>
<comment type="catalytic activity">
    <reaction evidence="2">
        <text>a 1,2-diacyl-sn-glycero-3-phosphocholine + H2O = a 1-acyl-sn-glycero-3-phosphocholine + a fatty acid + H(+)</text>
        <dbReference type="Rhea" id="RHEA:15801"/>
        <dbReference type="ChEBI" id="CHEBI:15377"/>
        <dbReference type="ChEBI" id="CHEBI:15378"/>
        <dbReference type="ChEBI" id="CHEBI:28868"/>
        <dbReference type="ChEBI" id="CHEBI:57643"/>
        <dbReference type="ChEBI" id="CHEBI:58168"/>
        <dbReference type="EC" id="3.1.1.4"/>
    </reaction>
</comment>
<keyword evidence="17" id="KW-0472">Membrane</keyword>
<evidence type="ECO:0000256" key="18">
    <source>
        <dbReference type="ARBA" id="ARBA00023237"/>
    </source>
</evidence>